<organism evidence="1 2">
    <name type="scientific">Pluteus cervinus</name>
    <dbReference type="NCBI Taxonomy" id="181527"/>
    <lineage>
        <taxon>Eukaryota</taxon>
        <taxon>Fungi</taxon>
        <taxon>Dikarya</taxon>
        <taxon>Basidiomycota</taxon>
        <taxon>Agaricomycotina</taxon>
        <taxon>Agaricomycetes</taxon>
        <taxon>Agaricomycetidae</taxon>
        <taxon>Agaricales</taxon>
        <taxon>Pluteineae</taxon>
        <taxon>Pluteaceae</taxon>
        <taxon>Pluteus</taxon>
    </lineage>
</organism>
<dbReference type="Proteomes" id="UP000308600">
    <property type="component" value="Unassembled WGS sequence"/>
</dbReference>
<protein>
    <submittedName>
        <fullName evidence="1">Uncharacterized protein</fullName>
    </submittedName>
</protein>
<gene>
    <name evidence="1" type="ORF">BDN72DRAFT_850318</name>
</gene>
<evidence type="ECO:0000313" key="1">
    <source>
        <dbReference type="EMBL" id="TFK60652.1"/>
    </source>
</evidence>
<name>A0ACD3A747_9AGAR</name>
<proteinExistence type="predicted"/>
<dbReference type="EMBL" id="ML208747">
    <property type="protein sequence ID" value="TFK60652.1"/>
    <property type="molecule type" value="Genomic_DNA"/>
</dbReference>
<keyword evidence="2" id="KW-1185">Reference proteome</keyword>
<evidence type="ECO:0000313" key="2">
    <source>
        <dbReference type="Proteomes" id="UP000308600"/>
    </source>
</evidence>
<accession>A0ACD3A747</accession>
<reference evidence="1 2" key="1">
    <citation type="journal article" date="2019" name="Nat. Ecol. Evol.">
        <title>Megaphylogeny resolves global patterns of mushroom evolution.</title>
        <authorList>
            <person name="Varga T."/>
            <person name="Krizsan K."/>
            <person name="Foldi C."/>
            <person name="Dima B."/>
            <person name="Sanchez-Garcia M."/>
            <person name="Sanchez-Ramirez S."/>
            <person name="Szollosi G.J."/>
            <person name="Szarkandi J.G."/>
            <person name="Papp V."/>
            <person name="Albert L."/>
            <person name="Andreopoulos W."/>
            <person name="Angelini C."/>
            <person name="Antonin V."/>
            <person name="Barry K.W."/>
            <person name="Bougher N.L."/>
            <person name="Buchanan P."/>
            <person name="Buyck B."/>
            <person name="Bense V."/>
            <person name="Catcheside P."/>
            <person name="Chovatia M."/>
            <person name="Cooper J."/>
            <person name="Damon W."/>
            <person name="Desjardin D."/>
            <person name="Finy P."/>
            <person name="Geml J."/>
            <person name="Haridas S."/>
            <person name="Hughes K."/>
            <person name="Justo A."/>
            <person name="Karasinski D."/>
            <person name="Kautmanova I."/>
            <person name="Kiss B."/>
            <person name="Kocsube S."/>
            <person name="Kotiranta H."/>
            <person name="LaButti K.M."/>
            <person name="Lechner B.E."/>
            <person name="Liimatainen K."/>
            <person name="Lipzen A."/>
            <person name="Lukacs Z."/>
            <person name="Mihaltcheva S."/>
            <person name="Morgado L.N."/>
            <person name="Niskanen T."/>
            <person name="Noordeloos M.E."/>
            <person name="Ohm R.A."/>
            <person name="Ortiz-Santana B."/>
            <person name="Ovrebo C."/>
            <person name="Racz N."/>
            <person name="Riley R."/>
            <person name="Savchenko A."/>
            <person name="Shiryaev A."/>
            <person name="Soop K."/>
            <person name="Spirin V."/>
            <person name="Szebenyi C."/>
            <person name="Tomsovsky M."/>
            <person name="Tulloss R.E."/>
            <person name="Uehling J."/>
            <person name="Grigoriev I.V."/>
            <person name="Vagvolgyi C."/>
            <person name="Papp T."/>
            <person name="Martin F.M."/>
            <person name="Miettinen O."/>
            <person name="Hibbett D.S."/>
            <person name="Nagy L.G."/>
        </authorList>
    </citation>
    <scope>NUCLEOTIDE SEQUENCE [LARGE SCALE GENOMIC DNA]</scope>
    <source>
        <strain evidence="1 2">NL-1719</strain>
    </source>
</reference>
<sequence>MTVIMFVLATLDLAVTWKTVLRDYPILGNGNGLELYDRIYLKYPIYVTNNIIADALLVHRCYAVWGNNNFIIAIPALMVLVNGVLGYLCEGSRYHSLRQIIPMYIWCVFLVNTSITILTAARIAWVAHKARRVLGHDAVKNYATIVAIVIESGFLYSLCVLAVIVFPVNPYVLIVNTISIRIVCIMPCLIVVQIGLGRAFEMTTGRAWAASTREVVPPNSIILDTVLPEGTGQGDTLQSILSTQEGNEKGA</sequence>